<evidence type="ECO:0000313" key="8">
    <source>
        <dbReference type="EMBL" id="QHS98396.1"/>
    </source>
</evidence>
<keyword evidence="4" id="KW-0274">FAD</keyword>
<comment type="cofactor">
    <cofactor evidence="1">
        <name>FAD</name>
        <dbReference type="ChEBI" id="CHEBI:57692"/>
    </cofactor>
</comment>
<sequence length="150" mass="18263">MGKEIWSVPCWLFFHGFAARINKEFYDNNYLKIWISVYQNICLNLPCPMCRKHAVDYISKSKEQEINTKEKLIIYLFNFHNYVNLRINKPQYKIDDLEIYKRLKMKKCYYLLHSAFNLPYSSRSLFNGWQRKVGINNTTDFLRKIWNNLE</sequence>
<accession>A0A6C0C210</accession>
<protein>
    <recommendedName>
        <fullName evidence="2">thiol oxidase</fullName>
        <ecNumber evidence="2">1.8.3.2</ecNumber>
    </recommendedName>
</protein>
<evidence type="ECO:0000256" key="1">
    <source>
        <dbReference type="ARBA" id="ARBA00001974"/>
    </source>
</evidence>
<keyword evidence="5" id="KW-0560">Oxidoreductase</keyword>
<proteinExistence type="predicted"/>
<dbReference type="EC" id="1.8.3.2" evidence="2"/>
<dbReference type="AlphaFoldDB" id="A0A6C0C210"/>
<dbReference type="Pfam" id="PF04777">
    <property type="entry name" value="Evr1_Alr"/>
    <property type="match status" value="1"/>
</dbReference>
<reference evidence="8" key="1">
    <citation type="journal article" date="2020" name="Nature">
        <title>Giant virus diversity and host interactions through global metagenomics.</title>
        <authorList>
            <person name="Schulz F."/>
            <person name="Roux S."/>
            <person name="Paez-Espino D."/>
            <person name="Jungbluth S."/>
            <person name="Walsh D.A."/>
            <person name="Denef V.J."/>
            <person name="McMahon K.D."/>
            <person name="Konstantinidis K.T."/>
            <person name="Eloe-Fadrosh E.A."/>
            <person name="Kyrpides N.C."/>
            <person name="Woyke T."/>
        </authorList>
    </citation>
    <scope>NUCLEOTIDE SEQUENCE</scope>
    <source>
        <strain evidence="8">GVMAG-M-3300020185-18</strain>
    </source>
</reference>
<evidence type="ECO:0000256" key="4">
    <source>
        <dbReference type="ARBA" id="ARBA00022827"/>
    </source>
</evidence>
<organism evidence="8">
    <name type="scientific">viral metagenome</name>
    <dbReference type="NCBI Taxonomy" id="1070528"/>
    <lineage>
        <taxon>unclassified sequences</taxon>
        <taxon>metagenomes</taxon>
        <taxon>organismal metagenomes</taxon>
    </lineage>
</organism>
<feature type="domain" description="ERV/ALR sulfhydryl oxidase" evidence="7">
    <location>
        <begin position="1"/>
        <end position="103"/>
    </location>
</feature>
<keyword evidence="3" id="KW-0285">Flavoprotein</keyword>
<dbReference type="PROSITE" id="PS51324">
    <property type="entry name" value="ERV_ALR"/>
    <property type="match status" value="1"/>
</dbReference>
<dbReference type="EMBL" id="MN739316">
    <property type="protein sequence ID" value="QHS98396.1"/>
    <property type="molecule type" value="Genomic_DNA"/>
</dbReference>
<evidence type="ECO:0000256" key="6">
    <source>
        <dbReference type="ARBA" id="ARBA00023157"/>
    </source>
</evidence>
<evidence type="ECO:0000256" key="5">
    <source>
        <dbReference type="ARBA" id="ARBA00023002"/>
    </source>
</evidence>
<dbReference type="Gene3D" id="1.20.120.310">
    <property type="entry name" value="ERV/ALR sulfhydryl oxidase domain"/>
    <property type="match status" value="1"/>
</dbReference>
<dbReference type="SUPFAM" id="SSF69000">
    <property type="entry name" value="FAD-dependent thiol oxidase"/>
    <property type="match status" value="1"/>
</dbReference>
<name>A0A6C0C210_9ZZZZ</name>
<dbReference type="GO" id="GO:0016972">
    <property type="term" value="F:thiol oxidase activity"/>
    <property type="evidence" value="ECO:0007669"/>
    <property type="project" value="UniProtKB-EC"/>
</dbReference>
<evidence type="ECO:0000256" key="2">
    <source>
        <dbReference type="ARBA" id="ARBA00012512"/>
    </source>
</evidence>
<dbReference type="InterPro" id="IPR017905">
    <property type="entry name" value="ERV/ALR_sulphydryl_oxidase"/>
</dbReference>
<evidence type="ECO:0000256" key="3">
    <source>
        <dbReference type="ARBA" id="ARBA00022630"/>
    </source>
</evidence>
<keyword evidence="6" id="KW-1015">Disulfide bond</keyword>
<evidence type="ECO:0000259" key="7">
    <source>
        <dbReference type="PROSITE" id="PS51324"/>
    </source>
</evidence>
<dbReference type="InterPro" id="IPR036774">
    <property type="entry name" value="ERV/ALR_sulphydryl_oxid_sf"/>
</dbReference>